<evidence type="ECO:0000313" key="2">
    <source>
        <dbReference type="EMBL" id="KJE26434.1"/>
    </source>
</evidence>
<evidence type="ECO:0000259" key="1">
    <source>
        <dbReference type="Pfam" id="PF10026"/>
    </source>
</evidence>
<feature type="domain" description="DUF2268" evidence="1">
    <location>
        <begin position="64"/>
        <end position="254"/>
    </location>
</feature>
<dbReference type="RefSeq" id="WP_044732067.1">
    <property type="nucleotide sequence ID" value="NZ_JYBP01000003.1"/>
</dbReference>
<proteinExistence type="predicted"/>
<dbReference type="InterPro" id="IPR018728">
    <property type="entry name" value="DUF2268"/>
</dbReference>
<sequence length="267" mass="30923">MGLLPTDRWLEEDEGDPLRLCARLAPLFGKMPAREIYSYLRLYGMYRSARQAERLLPEMKERRLWERLGRLYERQRRIWKGPDVPVFLLPADDENRKLAREFQGKGGVAFADKLFFFLLPDHCDEEIAALVVHEYNHVCRLKQLPNEGEDATLLDAVVMEGLAEHAVAEMIGAEQCAVWTKYYTDREMERFWRRYIVPNHHLPVSHPHTSRILYGHGWHPKMGGYAVGYAIVRRCLERGYSLAQLMTMEAKDIAELAGFSGEQQGAS</sequence>
<protein>
    <recommendedName>
        <fullName evidence="1">DUF2268 domain-containing protein</fullName>
    </recommendedName>
</protein>
<comment type="caution">
    <text evidence="2">The sequence shown here is derived from an EMBL/GenBank/DDBJ whole genome shotgun (WGS) entry which is preliminary data.</text>
</comment>
<dbReference type="OrthoDB" id="2449457at2"/>
<evidence type="ECO:0000313" key="3">
    <source>
        <dbReference type="Proteomes" id="UP000032522"/>
    </source>
</evidence>
<dbReference type="AlphaFoldDB" id="A0A0D8BR24"/>
<dbReference type="Pfam" id="PF10026">
    <property type="entry name" value="DUF2268"/>
    <property type="match status" value="1"/>
</dbReference>
<accession>A0A0D8BR24</accession>
<name>A0A0D8BR24_GEOKU</name>
<dbReference type="EMBL" id="JYBP01000003">
    <property type="protein sequence ID" value="KJE26434.1"/>
    <property type="molecule type" value="Genomic_DNA"/>
</dbReference>
<dbReference type="Proteomes" id="UP000032522">
    <property type="component" value="Unassembled WGS sequence"/>
</dbReference>
<gene>
    <name evidence="2" type="ORF">LG52_2354</name>
</gene>
<dbReference type="PATRIC" id="fig|1462.6.peg.2630"/>
<reference evidence="2 3" key="1">
    <citation type="submission" date="2015-01" db="EMBL/GenBank/DDBJ databases">
        <authorList>
            <person name="Filippidou S."/>
            <person name="Jeanneret N."/>
            <person name="Russel-Delif L."/>
            <person name="Junier T."/>
            <person name="Wunderlin T."/>
            <person name="Molina V."/>
            <person name="Johnson S.L."/>
            <person name="Davenport K.W."/>
            <person name="Chain P.S."/>
            <person name="Dorador C."/>
            <person name="Junier P."/>
        </authorList>
    </citation>
    <scope>NUCLEOTIDE SEQUENCE [LARGE SCALE GENOMIC DNA]</scope>
    <source>
        <strain evidence="2 3">Et7/4</strain>
    </source>
</reference>
<organism evidence="2 3">
    <name type="scientific">Geobacillus kaustophilus</name>
    <dbReference type="NCBI Taxonomy" id="1462"/>
    <lineage>
        <taxon>Bacteria</taxon>
        <taxon>Bacillati</taxon>
        <taxon>Bacillota</taxon>
        <taxon>Bacilli</taxon>
        <taxon>Bacillales</taxon>
        <taxon>Anoxybacillaceae</taxon>
        <taxon>Geobacillus</taxon>
        <taxon>Geobacillus thermoleovorans group</taxon>
    </lineage>
</organism>